<evidence type="ECO:0000313" key="3">
    <source>
        <dbReference type="Proteomes" id="UP000722750"/>
    </source>
</evidence>
<dbReference type="SUPFAM" id="SSF51971">
    <property type="entry name" value="Nucleotide-binding domain"/>
    <property type="match status" value="1"/>
</dbReference>
<dbReference type="PRINTS" id="PR00419">
    <property type="entry name" value="ADXRDTASE"/>
</dbReference>
<proteinExistence type="predicted"/>
<evidence type="ECO:0000259" key="1">
    <source>
        <dbReference type="Pfam" id="PF01593"/>
    </source>
</evidence>
<dbReference type="PANTHER" id="PTHR21197:SF0">
    <property type="entry name" value="UDP-GALACTOPYRANOSE MUTASE"/>
    <property type="match status" value="1"/>
</dbReference>
<dbReference type="GO" id="GO:0005829">
    <property type="term" value="C:cytosol"/>
    <property type="evidence" value="ECO:0007669"/>
    <property type="project" value="TreeGrafter"/>
</dbReference>
<comment type="caution">
    <text evidence="2">The sequence shown here is derived from an EMBL/GenBank/DDBJ whole genome shotgun (WGS) entry which is preliminary data.</text>
</comment>
<dbReference type="Proteomes" id="UP000722750">
    <property type="component" value="Unassembled WGS sequence"/>
</dbReference>
<dbReference type="EMBL" id="JAANXD010000101">
    <property type="protein sequence ID" value="MBS1259675.1"/>
    <property type="molecule type" value="Genomic_DNA"/>
</dbReference>
<feature type="domain" description="Amine oxidase" evidence="1">
    <location>
        <begin position="12"/>
        <end position="377"/>
    </location>
</feature>
<dbReference type="PANTHER" id="PTHR21197">
    <property type="entry name" value="UDP-GALACTOPYRANOSE MUTASE"/>
    <property type="match status" value="1"/>
</dbReference>
<dbReference type="GO" id="GO:0050660">
    <property type="term" value="F:flavin adenine dinucleotide binding"/>
    <property type="evidence" value="ECO:0007669"/>
    <property type="project" value="TreeGrafter"/>
</dbReference>
<reference evidence="2" key="1">
    <citation type="journal article" date="2021" name="ISME J.">
        <title>Fine-scale metabolic discontinuity in a stratified prokaryote microbiome of a Red Sea deep halocline.</title>
        <authorList>
            <person name="Michoud G."/>
            <person name="Ngugi D.K."/>
            <person name="Barozzi A."/>
            <person name="Merlino G."/>
            <person name="Calleja M.L."/>
            <person name="Delgado-Huertas A."/>
            <person name="Moran X.A.G."/>
            <person name="Daffonchio D."/>
        </authorList>
    </citation>
    <scope>NUCLEOTIDE SEQUENCE</scope>
    <source>
        <strain evidence="2">SuakinDeep_MAG55_1</strain>
    </source>
</reference>
<dbReference type="InterPro" id="IPR002937">
    <property type="entry name" value="Amino_oxidase"/>
</dbReference>
<dbReference type="GO" id="GO:0016491">
    <property type="term" value="F:oxidoreductase activity"/>
    <property type="evidence" value="ECO:0007669"/>
    <property type="project" value="InterPro"/>
</dbReference>
<gene>
    <name evidence="2" type="ORF">MAG551_02750</name>
</gene>
<dbReference type="NCBIfam" id="NF005547">
    <property type="entry name" value="PRK07208.1-3"/>
    <property type="match status" value="1"/>
</dbReference>
<dbReference type="GO" id="GO:0008767">
    <property type="term" value="F:UDP-galactopyranose mutase activity"/>
    <property type="evidence" value="ECO:0007669"/>
    <property type="project" value="TreeGrafter"/>
</dbReference>
<organism evidence="2 3">
    <name type="scientific">Candidatus Scalindua arabica</name>
    <dbReference type="NCBI Taxonomy" id="1127984"/>
    <lineage>
        <taxon>Bacteria</taxon>
        <taxon>Pseudomonadati</taxon>
        <taxon>Planctomycetota</taxon>
        <taxon>Candidatus Brocadiia</taxon>
        <taxon>Candidatus Brocadiales</taxon>
        <taxon>Candidatus Scalinduaceae</taxon>
        <taxon>Candidatus Scalindua</taxon>
    </lineage>
</organism>
<evidence type="ECO:0000313" key="2">
    <source>
        <dbReference type="EMBL" id="MBS1259675.1"/>
    </source>
</evidence>
<dbReference type="Pfam" id="PF01593">
    <property type="entry name" value="Amino_oxidase"/>
    <property type="match status" value="1"/>
</dbReference>
<protein>
    <recommendedName>
        <fullName evidence="1">Amine oxidase domain-containing protein</fullName>
    </recommendedName>
</protein>
<dbReference type="AlphaFoldDB" id="A0A941W839"/>
<accession>A0A941W839</accession>
<sequence length="457" mass="52486">METVVILGGGPCGLSAAWELSGTGKNVVIIEAHSSLGGLCKTVRYKGFNFDLGGHRLISENKELLGKISELMGDELLVSERISTIRLNGSEFQYPLSAGDIMRQTDIRFLSRCLIDYAYQSIYKRIKHSSDTSFEEWVINRFGQKLYNTFFRDYTRKLWGIPPCKLSSDWAAERISLLNLWDVILRLCGSEKNTPRTYTRNFFYPKQGIGQIFEYIAEEIKENGGSIILNARFKKLLLEGDRVKGVIYDINGKDEVIDCDWVISTIPITDFLCDLDGGGDCQDVSEAVRSLRYRSLRFLNILIDKPEIGKNTWTYIPDRKYIMTRIQEPGKRSPYNAPDGKTSLILEIPCSYNDEVWNMPDDLLFKRCINDLLKLGIDIKDNVIDYFYTREKHAYPIYQLDYKYHLKVLASFLDSKENILASGRNGLFRYIFMDRAMELGIEAAMIVEGKKKLRVIN</sequence>
<dbReference type="Gene3D" id="3.50.50.60">
    <property type="entry name" value="FAD/NAD(P)-binding domain"/>
    <property type="match status" value="1"/>
</dbReference>
<dbReference type="InterPro" id="IPR036188">
    <property type="entry name" value="FAD/NAD-bd_sf"/>
</dbReference>
<name>A0A941W839_9BACT</name>